<dbReference type="Pfam" id="PF01431">
    <property type="entry name" value="Peptidase_M13"/>
    <property type="match status" value="1"/>
</dbReference>
<dbReference type="InterPro" id="IPR000718">
    <property type="entry name" value="Peptidase_M13"/>
</dbReference>
<sequence>MKGAGTLSPAQLPLGGHPFLPFQKTWLQDKRREIIIIACSSLAATFVIVIVALFIVRVQSRPTVRICSSKDCLEHAGMLRAAMNRSANPCNDFYKFTCGSWKPRGAEKSMIDYVFAKAAQTAIGEINTTDGALIPAAPTYFRSCLTKANTKTELDLFKSFKQGLGLMWPEAPERNQPHPLEALLNMSINWNYHKISKDFGDVVKNHTAELGVDTKDDAKALRDVVEDIMKHAINVPPDATRDVEMTLDNMYTIMKYNSERLKTYLNDMLKPQFTWEGSSTVFLEDESILEQLDKLLKKYENKMTWLMRGLSWVFIRDNLWVVLGKPQLRYEDQDKDKLQQHLMRACLQYVDVSGSFMRSYINLGKAYRSNLGTDRFVSIYSKRYYGNEPSRYNYYYNIAVLLLGALRSPILYSGGTLAMSFGSVGTLLAECMAVAARAGDGHIEDMRLSGLEDFSDEQIFFMTYCLMMCKVGGDGRECNWPVRHVPQFATAFYCRSGSAMNPYKKCRFLA</sequence>
<gene>
    <name evidence="3" type="ORF">HPB48_010581</name>
</gene>
<dbReference type="InterPro" id="IPR018497">
    <property type="entry name" value="Peptidase_M13_C"/>
</dbReference>
<dbReference type="InterPro" id="IPR024079">
    <property type="entry name" value="MetalloPept_cat_dom_sf"/>
</dbReference>
<dbReference type="VEuPathDB" id="VectorBase:HLOH_061846"/>
<dbReference type="GO" id="GO:0005886">
    <property type="term" value="C:plasma membrane"/>
    <property type="evidence" value="ECO:0007669"/>
    <property type="project" value="TreeGrafter"/>
</dbReference>
<feature type="transmembrane region" description="Helical" evidence="1">
    <location>
        <begin position="34"/>
        <end position="56"/>
    </location>
</feature>
<dbReference type="Gene3D" id="1.10.1380.10">
    <property type="entry name" value="Neutral endopeptidase , domain2"/>
    <property type="match status" value="1"/>
</dbReference>
<keyword evidence="1" id="KW-0812">Transmembrane</keyword>
<protein>
    <recommendedName>
        <fullName evidence="2">Peptidase M13 C-terminal domain-containing protein</fullName>
    </recommendedName>
</protein>
<dbReference type="PANTHER" id="PTHR11733:SF241">
    <property type="entry name" value="GH26575P-RELATED"/>
    <property type="match status" value="1"/>
</dbReference>
<dbReference type="Gene3D" id="3.40.390.10">
    <property type="entry name" value="Collagenase (Catalytic Domain)"/>
    <property type="match status" value="2"/>
</dbReference>
<keyword evidence="1" id="KW-1133">Transmembrane helix</keyword>
<comment type="caution">
    <text evidence="3">The sequence shown here is derived from an EMBL/GenBank/DDBJ whole genome shotgun (WGS) entry which is preliminary data.</text>
</comment>
<evidence type="ECO:0000313" key="4">
    <source>
        <dbReference type="Proteomes" id="UP000821853"/>
    </source>
</evidence>
<dbReference type="GO" id="GO:0004222">
    <property type="term" value="F:metalloendopeptidase activity"/>
    <property type="evidence" value="ECO:0007669"/>
    <property type="project" value="InterPro"/>
</dbReference>
<dbReference type="InterPro" id="IPR042089">
    <property type="entry name" value="Peptidase_M13_dom_2"/>
</dbReference>
<dbReference type="SUPFAM" id="SSF55486">
    <property type="entry name" value="Metalloproteases ('zincins'), catalytic domain"/>
    <property type="match status" value="1"/>
</dbReference>
<dbReference type="AlphaFoldDB" id="A0A9J6H218"/>
<evidence type="ECO:0000256" key="1">
    <source>
        <dbReference type="SAM" id="Phobius"/>
    </source>
</evidence>
<dbReference type="PANTHER" id="PTHR11733">
    <property type="entry name" value="ZINC METALLOPROTEASE FAMILY M13 NEPRILYSIN-RELATED"/>
    <property type="match status" value="1"/>
</dbReference>
<reference evidence="3 4" key="1">
    <citation type="journal article" date="2020" name="Cell">
        <title>Large-Scale Comparative Analyses of Tick Genomes Elucidate Their Genetic Diversity and Vector Capacities.</title>
        <authorList>
            <consortium name="Tick Genome and Microbiome Consortium (TIGMIC)"/>
            <person name="Jia N."/>
            <person name="Wang J."/>
            <person name="Shi W."/>
            <person name="Du L."/>
            <person name="Sun Y."/>
            <person name="Zhan W."/>
            <person name="Jiang J.F."/>
            <person name="Wang Q."/>
            <person name="Zhang B."/>
            <person name="Ji P."/>
            <person name="Bell-Sakyi L."/>
            <person name="Cui X.M."/>
            <person name="Yuan T.T."/>
            <person name="Jiang B.G."/>
            <person name="Yang W.F."/>
            <person name="Lam T.T."/>
            <person name="Chang Q.C."/>
            <person name="Ding S.J."/>
            <person name="Wang X.J."/>
            <person name="Zhu J.G."/>
            <person name="Ruan X.D."/>
            <person name="Zhao L."/>
            <person name="Wei J.T."/>
            <person name="Ye R.Z."/>
            <person name="Que T.C."/>
            <person name="Du C.H."/>
            <person name="Zhou Y.H."/>
            <person name="Cheng J.X."/>
            <person name="Dai P.F."/>
            <person name="Guo W.B."/>
            <person name="Han X.H."/>
            <person name="Huang E.J."/>
            <person name="Li L.F."/>
            <person name="Wei W."/>
            <person name="Gao Y.C."/>
            <person name="Liu J.Z."/>
            <person name="Shao H.Z."/>
            <person name="Wang X."/>
            <person name="Wang C.C."/>
            <person name="Yang T.C."/>
            <person name="Huo Q.B."/>
            <person name="Li W."/>
            <person name="Chen H.Y."/>
            <person name="Chen S.E."/>
            <person name="Zhou L.G."/>
            <person name="Ni X.B."/>
            <person name="Tian J.H."/>
            <person name="Sheng Y."/>
            <person name="Liu T."/>
            <person name="Pan Y.S."/>
            <person name="Xia L.Y."/>
            <person name="Li J."/>
            <person name="Zhao F."/>
            <person name="Cao W.C."/>
        </authorList>
    </citation>
    <scope>NUCLEOTIDE SEQUENCE [LARGE SCALE GENOMIC DNA]</scope>
    <source>
        <strain evidence="3">HaeL-2018</strain>
    </source>
</reference>
<dbReference type="OrthoDB" id="7944999at2759"/>
<accession>A0A9J6H218</accession>
<dbReference type="Proteomes" id="UP000821853">
    <property type="component" value="Chromosome 9"/>
</dbReference>
<keyword evidence="1" id="KW-0472">Membrane</keyword>
<evidence type="ECO:0000259" key="2">
    <source>
        <dbReference type="Pfam" id="PF01431"/>
    </source>
</evidence>
<feature type="domain" description="Peptidase M13 C-terminal" evidence="2">
    <location>
        <begin position="442"/>
        <end position="507"/>
    </location>
</feature>
<organism evidence="3 4">
    <name type="scientific">Haemaphysalis longicornis</name>
    <name type="common">Bush tick</name>
    <dbReference type="NCBI Taxonomy" id="44386"/>
    <lineage>
        <taxon>Eukaryota</taxon>
        <taxon>Metazoa</taxon>
        <taxon>Ecdysozoa</taxon>
        <taxon>Arthropoda</taxon>
        <taxon>Chelicerata</taxon>
        <taxon>Arachnida</taxon>
        <taxon>Acari</taxon>
        <taxon>Parasitiformes</taxon>
        <taxon>Ixodida</taxon>
        <taxon>Ixodoidea</taxon>
        <taxon>Ixodidae</taxon>
        <taxon>Haemaphysalinae</taxon>
        <taxon>Haemaphysalis</taxon>
    </lineage>
</organism>
<dbReference type="GO" id="GO:0016485">
    <property type="term" value="P:protein processing"/>
    <property type="evidence" value="ECO:0007669"/>
    <property type="project" value="TreeGrafter"/>
</dbReference>
<proteinExistence type="predicted"/>
<evidence type="ECO:0000313" key="3">
    <source>
        <dbReference type="EMBL" id="KAH9381762.1"/>
    </source>
</evidence>
<dbReference type="PROSITE" id="PS51885">
    <property type="entry name" value="NEPRILYSIN"/>
    <property type="match status" value="1"/>
</dbReference>
<name>A0A9J6H218_HAELO</name>
<dbReference type="EMBL" id="JABSTR010000011">
    <property type="protein sequence ID" value="KAH9381762.1"/>
    <property type="molecule type" value="Genomic_DNA"/>
</dbReference>
<keyword evidence="4" id="KW-1185">Reference proteome</keyword>